<accession>A0ACC2R9H3</accession>
<evidence type="ECO:0000313" key="1">
    <source>
        <dbReference type="EMBL" id="KAJ8735141.1"/>
    </source>
</evidence>
<dbReference type="Proteomes" id="UP001231649">
    <property type="component" value="Chromosome 5"/>
</dbReference>
<sequence length="186" mass="21320">MAPIKVFVFMDFGCDQGQPEKLTEVALLAVPRDQYLKPYETTEPPNKLYCDLSKEGFSKDVFNKFKDFLEKQEKPICLVSHTGMDFDFQILKRELNKLEPNNEAMANQEEFDAPSDAVASYSMDNDKETTEIQDCDPEEDSSKDNLQQNNEKTPEKQIINATDKAIENQQRKPKSSDHDPVDYAPI</sequence>
<organism evidence="1 2">
    <name type="scientific">Mythimna loreyi</name>
    <dbReference type="NCBI Taxonomy" id="667449"/>
    <lineage>
        <taxon>Eukaryota</taxon>
        <taxon>Metazoa</taxon>
        <taxon>Ecdysozoa</taxon>
        <taxon>Arthropoda</taxon>
        <taxon>Hexapoda</taxon>
        <taxon>Insecta</taxon>
        <taxon>Pterygota</taxon>
        <taxon>Neoptera</taxon>
        <taxon>Endopterygota</taxon>
        <taxon>Lepidoptera</taxon>
        <taxon>Glossata</taxon>
        <taxon>Ditrysia</taxon>
        <taxon>Noctuoidea</taxon>
        <taxon>Noctuidae</taxon>
        <taxon>Noctuinae</taxon>
        <taxon>Hadenini</taxon>
        <taxon>Mythimna</taxon>
    </lineage>
</organism>
<gene>
    <name evidence="1" type="ORF">PYW08_014391</name>
</gene>
<comment type="caution">
    <text evidence="1">The sequence shown here is derived from an EMBL/GenBank/DDBJ whole genome shotgun (WGS) entry which is preliminary data.</text>
</comment>
<reference evidence="1" key="1">
    <citation type="submission" date="2023-03" db="EMBL/GenBank/DDBJ databases">
        <title>Chromosome-level genomes of two armyworms, Mythimna separata and Mythimna loreyi, provide insights into the biosynthesis and reception of sex pheromones.</title>
        <authorList>
            <person name="Zhao H."/>
        </authorList>
    </citation>
    <scope>NUCLEOTIDE SEQUENCE</scope>
    <source>
        <strain evidence="1">BeijingLab</strain>
    </source>
</reference>
<dbReference type="EMBL" id="CM056781">
    <property type="protein sequence ID" value="KAJ8735141.1"/>
    <property type="molecule type" value="Genomic_DNA"/>
</dbReference>
<protein>
    <submittedName>
        <fullName evidence="1">Uncharacterized protein</fullName>
    </submittedName>
</protein>
<evidence type="ECO:0000313" key="2">
    <source>
        <dbReference type="Proteomes" id="UP001231649"/>
    </source>
</evidence>
<proteinExistence type="predicted"/>
<keyword evidence="2" id="KW-1185">Reference proteome</keyword>
<name>A0ACC2R9H3_9NEOP</name>